<dbReference type="UniPathway" id="UPA00196"/>
<feature type="transmembrane region" description="Helical" evidence="1">
    <location>
        <begin position="354"/>
        <end position="373"/>
    </location>
</feature>
<dbReference type="EMBL" id="CAFABA010000221">
    <property type="protein sequence ID" value="CAB4836708.1"/>
    <property type="molecule type" value="Genomic_DNA"/>
</dbReference>
<accession>A0A6J7NPY1</accession>
<dbReference type="GO" id="GO:0006506">
    <property type="term" value="P:GPI anchor biosynthetic process"/>
    <property type="evidence" value="ECO:0007669"/>
    <property type="project" value="UniProtKB-UniPathway"/>
</dbReference>
<proteinExistence type="predicted"/>
<evidence type="ECO:0000256" key="1">
    <source>
        <dbReference type="SAM" id="Phobius"/>
    </source>
</evidence>
<evidence type="ECO:0000313" key="3">
    <source>
        <dbReference type="EMBL" id="CAB4901158.1"/>
    </source>
</evidence>
<feature type="transmembrane region" description="Helical" evidence="1">
    <location>
        <begin position="14"/>
        <end position="35"/>
    </location>
</feature>
<dbReference type="EMBL" id="CAFBOS010000055">
    <property type="protein sequence ID" value="CAB4992693.1"/>
    <property type="molecule type" value="Genomic_DNA"/>
</dbReference>
<feature type="transmembrane region" description="Helical" evidence="1">
    <location>
        <begin position="79"/>
        <end position="100"/>
    </location>
</feature>
<feature type="transmembrane region" description="Helical" evidence="1">
    <location>
        <begin position="268"/>
        <end position="285"/>
    </location>
</feature>
<feature type="transmembrane region" description="Helical" evidence="1">
    <location>
        <begin position="155"/>
        <end position="177"/>
    </location>
</feature>
<feature type="transmembrane region" description="Helical" evidence="1">
    <location>
        <begin position="189"/>
        <end position="211"/>
    </location>
</feature>
<dbReference type="GO" id="GO:0016020">
    <property type="term" value="C:membrane"/>
    <property type="evidence" value="ECO:0007669"/>
    <property type="project" value="GOC"/>
</dbReference>
<dbReference type="EMBL" id="CAFBMH010000022">
    <property type="protein sequence ID" value="CAB4901158.1"/>
    <property type="molecule type" value="Genomic_DNA"/>
</dbReference>
<sequence>MIGRWASRFVTSRAFAPLSYVAVAVLMYLLVWRALGDIAMLDPVRIDAVRGPFIASPSWLGGWARFDSGWYESIARRGYFFNGSTAQSSVAFFPLFPLITRGLGRVFGGDTSVWGVAVTFVSGFGSAMLFWRFVSARLDPAAARTAFVVLCGWPYAFYLYGAVYADALFVFLVLAAFTCVERDRVPLAALFGALATATRPVGIAVVVGLVARVLEQRGVVRLAFLDRWRWLGPQGGRAGAPPDLRDPVSDRARTIVLQRRRLRRADPTILLALSGLLLYIGYLWWTFGDPFAFATAEAAPGWDQEPGPKVWFKVAWFRRLFQLSDDVGYFSLATVQGVLALFLIGLVPMIVKRFGWAYGLYTFVILGFPLVGSKDFQGLGRYSLAAFPAFAVLGEVLARRRIARRIWLLVSMFALCGLTVAYARGCYVA</sequence>
<dbReference type="AlphaFoldDB" id="A0A6J7NPY1"/>
<feature type="transmembrane region" description="Helical" evidence="1">
    <location>
        <begin position="405"/>
        <end position="423"/>
    </location>
</feature>
<feature type="transmembrane region" description="Helical" evidence="1">
    <location>
        <begin position="327"/>
        <end position="347"/>
    </location>
</feature>
<name>A0A6J7NPY1_9ZZZZ</name>
<feature type="transmembrane region" description="Helical" evidence="1">
    <location>
        <begin position="112"/>
        <end position="134"/>
    </location>
</feature>
<keyword evidence="1" id="KW-0472">Membrane</keyword>
<evidence type="ECO:0000313" key="2">
    <source>
        <dbReference type="EMBL" id="CAB4836708.1"/>
    </source>
</evidence>
<evidence type="ECO:0000313" key="4">
    <source>
        <dbReference type="EMBL" id="CAB4992693.1"/>
    </source>
</evidence>
<organism evidence="4">
    <name type="scientific">freshwater metagenome</name>
    <dbReference type="NCBI Taxonomy" id="449393"/>
    <lineage>
        <taxon>unclassified sequences</taxon>
        <taxon>metagenomes</taxon>
        <taxon>ecological metagenomes</taxon>
    </lineage>
</organism>
<gene>
    <name evidence="2" type="ORF">UFOPK3139_03152</name>
    <name evidence="3" type="ORF">UFOPK3543_00869</name>
    <name evidence="4" type="ORF">UFOPK3967_01111</name>
</gene>
<feature type="transmembrane region" description="Helical" evidence="1">
    <location>
        <begin position="379"/>
        <end position="398"/>
    </location>
</feature>
<reference evidence="4" key="1">
    <citation type="submission" date="2020-05" db="EMBL/GenBank/DDBJ databases">
        <authorList>
            <person name="Chiriac C."/>
            <person name="Salcher M."/>
            <person name="Ghai R."/>
            <person name="Kavagutti S V."/>
        </authorList>
    </citation>
    <scope>NUCLEOTIDE SEQUENCE</scope>
</reference>
<keyword evidence="1" id="KW-1133">Transmembrane helix</keyword>
<protein>
    <submittedName>
        <fullName evidence="4">Unannotated protein</fullName>
    </submittedName>
</protein>
<keyword evidence="1" id="KW-0812">Transmembrane</keyword>